<feature type="transmembrane region" description="Helical" evidence="9">
    <location>
        <begin position="41"/>
        <end position="60"/>
    </location>
</feature>
<name>T1FJS8_HELRO</name>
<reference evidence="13" key="1">
    <citation type="submission" date="2012-12" db="EMBL/GenBank/DDBJ databases">
        <authorList>
            <person name="Hellsten U."/>
            <person name="Grimwood J."/>
            <person name="Chapman J.A."/>
            <person name="Shapiro H."/>
            <person name="Aerts A."/>
            <person name="Otillar R.P."/>
            <person name="Terry A.Y."/>
            <person name="Boore J.L."/>
            <person name="Simakov O."/>
            <person name="Marletaz F."/>
            <person name="Cho S.-J."/>
            <person name="Edsinger-Gonzales E."/>
            <person name="Havlak P."/>
            <person name="Kuo D.-H."/>
            <person name="Larsson T."/>
            <person name="Lv J."/>
            <person name="Arendt D."/>
            <person name="Savage R."/>
            <person name="Osoegawa K."/>
            <person name="de Jong P."/>
            <person name="Lindberg D.R."/>
            <person name="Seaver E.C."/>
            <person name="Weisblat D.A."/>
            <person name="Putnam N.H."/>
            <person name="Grigoriev I.V."/>
            <person name="Rokhsar D.S."/>
        </authorList>
    </citation>
    <scope>NUCLEOTIDE SEQUENCE</scope>
</reference>
<dbReference type="eggNOG" id="KOG3656">
    <property type="taxonomic scope" value="Eukaryota"/>
</dbReference>
<evidence type="ECO:0000256" key="3">
    <source>
        <dbReference type="ARBA" id="ARBA00022989"/>
    </source>
</evidence>
<dbReference type="OrthoDB" id="2101615at2759"/>
<dbReference type="KEGG" id="hro:HELRODRAFT_183528"/>
<keyword evidence="7" id="KW-0807">Transducer</keyword>
<feature type="transmembrane region" description="Helical" evidence="9">
    <location>
        <begin position="320"/>
        <end position="343"/>
    </location>
</feature>
<dbReference type="AlphaFoldDB" id="T1FJS8"/>
<dbReference type="EMBL" id="KB095859">
    <property type="protein sequence ID" value="ESO10498.1"/>
    <property type="molecule type" value="Genomic_DNA"/>
</dbReference>
<dbReference type="InterPro" id="IPR000276">
    <property type="entry name" value="GPCR_Rhodpsn"/>
</dbReference>
<dbReference type="GO" id="GO:0008188">
    <property type="term" value="F:neuropeptide receptor activity"/>
    <property type="evidence" value="ECO:0000318"/>
    <property type="project" value="GO_Central"/>
</dbReference>
<proteinExistence type="predicted"/>
<keyword evidence="5 9" id="KW-0472">Membrane</keyword>
<dbReference type="PANTHER" id="PTHR24238:SF75">
    <property type="entry name" value="CHOLECYSTOKININ-LIKE RECEPTOR AT 17D1-RELATED"/>
    <property type="match status" value="1"/>
</dbReference>
<feature type="transmembrane region" description="Helical" evidence="9">
    <location>
        <begin position="355"/>
        <end position="377"/>
    </location>
</feature>
<dbReference type="GO" id="GO:0007218">
    <property type="term" value="P:neuropeptide signaling pathway"/>
    <property type="evidence" value="ECO:0000318"/>
    <property type="project" value="GO_Central"/>
</dbReference>
<dbReference type="Gene3D" id="1.20.1070.10">
    <property type="entry name" value="Rhodopsin 7-helix transmembrane proteins"/>
    <property type="match status" value="1"/>
</dbReference>
<feature type="transmembrane region" description="Helical" evidence="9">
    <location>
        <begin position="210"/>
        <end position="236"/>
    </location>
</feature>
<evidence type="ECO:0000256" key="8">
    <source>
        <dbReference type="SAM" id="MobiDB-lite"/>
    </source>
</evidence>
<keyword evidence="4" id="KW-0297">G-protein coupled receptor</keyword>
<protein>
    <recommendedName>
        <fullName evidence="10">G-protein coupled receptors family 1 profile domain-containing protein</fullName>
    </recommendedName>
</protein>
<organism evidence="12 13">
    <name type="scientific">Helobdella robusta</name>
    <name type="common">Californian leech</name>
    <dbReference type="NCBI Taxonomy" id="6412"/>
    <lineage>
        <taxon>Eukaryota</taxon>
        <taxon>Metazoa</taxon>
        <taxon>Spiralia</taxon>
        <taxon>Lophotrochozoa</taxon>
        <taxon>Annelida</taxon>
        <taxon>Clitellata</taxon>
        <taxon>Hirudinea</taxon>
        <taxon>Rhynchobdellida</taxon>
        <taxon>Glossiphoniidae</taxon>
        <taxon>Helobdella</taxon>
    </lineage>
</organism>
<dbReference type="PROSITE" id="PS50262">
    <property type="entry name" value="G_PROTEIN_RECEP_F1_2"/>
    <property type="match status" value="1"/>
</dbReference>
<evidence type="ECO:0000256" key="4">
    <source>
        <dbReference type="ARBA" id="ARBA00023040"/>
    </source>
</evidence>
<evidence type="ECO:0000313" key="12">
    <source>
        <dbReference type="EnsemblMetazoa" id="HelroP183528"/>
    </source>
</evidence>
<accession>T1FJS8</accession>
<dbReference type="PANTHER" id="PTHR24238">
    <property type="entry name" value="G-PROTEIN COUPLED RECEPTOR"/>
    <property type="match status" value="1"/>
</dbReference>
<evidence type="ECO:0000256" key="6">
    <source>
        <dbReference type="ARBA" id="ARBA00023170"/>
    </source>
</evidence>
<dbReference type="InParanoid" id="T1FJS8"/>
<dbReference type="Proteomes" id="UP000015101">
    <property type="component" value="Unassembled WGS sequence"/>
</dbReference>
<feature type="transmembrane region" description="Helical" evidence="9">
    <location>
        <begin position="114"/>
        <end position="134"/>
    </location>
</feature>
<gene>
    <name evidence="12" type="primary">20209077</name>
    <name evidence="11" type="ORF">HELRODRAFT_183528</name>
</gene>
<dbReference type="RefSeq" id="XP_009011376.1">
    <property type="nucleotide sequence ID" value="XM_009013128.1"/>
</dbReference>
<comment type="subcellular location">
    <subcellularLocation>
        <location evidence="1">Membrane</location>
        <topology evidence="1">Multi-pass membrane protein</topology>
    </subcellularLocation>
</comment>
<dbReference type="HOGENOM" id="CLU_712267_0_0_1"/>
<dbReference type="Pfam" id="PF00001">
    <property type="entry name" value="7tm_1"/>
    <property type="match status" value="1"/>
</dbReference>
<dbReference type="EnsemblMetazoa" id="HelroT183528">
    <property type="protein sequence ID" value="HelroP183528"/>
    <property type="gene ID" value="HelroG183528"/>
</dbReference>
<keyword evidence="13" id="KW-1185">Reference proteome</keyword>
<feature type="region of interest" description="Disordered" evidence="8">
    <location>
        <begin position="273"/>
        <end position="299"/>
    </location>
</feature>
<evidence type="ECO:0000256" key="9">
    <source>
        <dbReference type="SAM" id="Phobius"/>
    </source>
</evidence>
<dbReference type="GeneID" id="20209077"/>
<evidence type="ECO:0000256" key="2">
    <source>
        <dbReference type="ARBA" id="ARBA00022692"/>
    </source>
</evidence>
<evidence type="ECO:0000256" key="5">
    <source>
        <dbReference type="ARBA" id="ARBA00023136"/>
    </source>
</evidence>
<feature type="transmembrane region" description="Helical" evidence="9">
    <location>
        <begin position="155"/>
        <end position="176"/>
    </location>
</feature>
<evidence type="ECO:0000256" key="7">
    <source>
        <dbReference type="ARBA" id="ARBA00023224"/>
    </source>
</evidence>
<dbReference type="SUPFAM" id="SSF81321">
    <property type="entry name" value="Family A G protein-coupled receptor-like"/>
    <property type="match status" value="1"/>
</dbReference>
<reference evidence="12" key="3">
    <citation type="submission" date="2015-06" db="UniProtKB">
        <authorList>
            <consortium name="EnsemblMetazoa"/>
        </authorList>
    </citation>
    <scope>IDENTIFICATION</scope>
</reference>
<evidence type="ECO:0000256" key="1">
    <source>
        <dbReference type="ARBA" id="ARBA00004141"/>
    </source>
</evidence>
<evidence type="ECO:0000313" key="11">
    <source>
        <dbReference type="EMBL" id="ESO10498.1"/>
    </source>
</evidence>
<feature type="transmembrane region" description="Helical" evidence="9">
    <location>
        <begin position="72"/>
        <end position="94"/>
    </location>
</feature>
<sequence length="387" mass="44010">MNYHTYNKTNDFNDNCINSKLLDNEYLLTYVAVRYCLPTTYVLSTILSTSGNLFWIIFLLKSQKCSKSSNLLLIMNLAVCDFIKSVVVGPLRAFELLLMKFHDYENIEINCCRFLNFISLYLTLVGFHSVLAISQERLVLICYPFLARKWCSRNVTLMVISFIWTSSFVVSLPFSLLYSRTKTIIPACDKVFIICSIIFFHSDEAKSAKAYIFVITIFYCIIPVVIVSISYAKIVLSLNKTIESLRCNVSDANKISEKTLALKKINKPKLFGSSASPHKIASKKTAADNEPGSKVSCPRREENSLRTANSLKIMKGRQTLARMMIVVAVCFIIFQGPMIIMYMCLSCGYKIESNAAFTLILLKWFQLVSSMINPFVYSTGRNVFKKH</sequence>
<evidence type="ECO:0000313" key="13">
    <source>
        <dbReference type="Proteomes" id="UP000015101"/>
    </source>
</evidence>
<dbReference type="CTD" id="20209077"/>
<reference evidence="11 13" key="2">
    <citation type="journal article" date="2013" name="Nature">
        <title>Insights into bilaterian evolution from three spiralian genomes.</title>
        <authorList>
            <person name="Simakov O."/>
            <person name="Marletaz F."/>
            <person name="Cho S.J."/>
            <person name="Edsinger-Gonzales E."/>
            <person name="Havlak P."/>
            <person name="Hellsten U."/>
            <person name="Kuo D.H."/>
            <person name="Larsson T."/>
            <person name="Lv J."/>
            <person name="Arendt D."/>
            <person name="Savage R."/>
            <person name="Osoegawa K."/>
            <person name="de Jong P."/>
            <person name="Grimwood J."/>
            <person name="Chapman J.A."/>
            <person name="Shapiro H."/>
            <person name="Aerts A."/>
            <person name="Otillar R.P."/>
            <person name="Terry A.Y."/>
            <person name="Boore J.L."/>
            <person name="Grigoriev I.V."/>
            <person name="Lindberg D.R."/>
            <person name="Seaver E.C."/>
            <person name="Weisblat D.A."/>
            <person name="Putnam N.H."/>
            <person name="Rokhsar D.S."/>
        </authorList>
    </citation>
    <scope>NUCLEOTIDE SEQUENCE</scope>
</reference>
<dbReference type="EMBL" id="AMQM01008836">
    <property type="status" value="NOT_ANNOTATED_CDS"/>
    <property type="molecule type" value="Genomic_DNA"/>
</dbReference>
<dbReference type="InterPro" id="IPR017452">
    <property type="entry name" value="GPCR_Rhodpsn_7TM"/>
</dbReference>
<keyword evidence="6" id="KW-0675">Receptor</keyword>
<keyword evidence="2 9" id="KW-0812">Transmembrane</keyword>
<dbReference type="PRINTS" id="PR00237">
    <property type="entry name" value="GPCRRHODOPSN"/>
</dbReference>
<dbReference type="CDD" id="cd00637">
    <property type="entry name" value="7tm_classA_rhodopsin-like"/>
    <property type="match status" value="1"/>
</dbReference>
<feature type="domain" description="G-protein coupled receptors family 1 profile" evidence="10">
    <location>
        <begin position="51"/>
        <end position="377"/>
    </location>
</feature>
<dbReference type="OMA" id="IEINCCR"/>
<dbReference type="GO" id="GO:0005886">
    <property type="term" value="C:plasma membrane"/>
    <property type="evidence" value="ECO:0000318"/>
    <property type="project" value="GO_Central"/>
</dbReference>
<evidence type="ECO:0000259" key="10">
    <source>
        <dbReference type="PROSITE" id="PS50262"/>
    </source>
</evidence>
<keyword evidence="3 9" id="KW-1133">Transmembrane helix</keyword>